<accession>A0A975F0Z6</accession>
<gene>
    <name evidence="5" type="ORF">HRI96_08760</name>
</gene>
<feature type="region of interest" description="Disordered" evidence="4">
    <location>
        <begin position="111"/>
        <end position="149"/>
    </location>
</feature>
<dbReference type="SUPFAM" id="SSF50249">
    <property type="entry name" value="Nucleic acid-binding proteins"/>
    <property type="match status" value="1"/>
</dbReference>
<proteinExistence type="predicted"/>
<dbReference type="InterPro" id="IPR000424">
    <property type="entry name" value="Primosome_PriB/ssb"/>
</dbReference>
<dbReference type="EMBL" id="CP054257">
    <property type="protein sequence ID" value="QTQ12280.1"/>
    <property type="molecule type" value="Genomic_DNA"/>
</dbReference>
<sequence>MNKLNSTILEGNAVKKPELKLSPKGTSICVLPLAVDRYYKNASGGYDTEVSYFDVESYGKLAEFCAGAAEKGRGVRVVGRLKQNRWKTPEGENRSKIIVIAEHIEMKPLKKTDEISKNTENNSEVTEAEEDDPEIMQLKESATVTQPVF</sequence>
<dbReference type="InterPro" id="IPR012340">
    <property type="entry name" value="NA-bd_OB-fold"/>
</dbReference>
<evidence type="ECO:0000313" key="5">
    <source>
        <dbReference type="EMBL" id="QTQ12280.1"/>
    </source>
</evidence>
<dbReference type="PIRSF" id="PIRSF002070">
    <property type="entry name" value="SSB"/>
    <property type="match status" value="1"/>
</dbReference>
<protein>
    <recommendedName>
        <fullName evidence="2 3">Single-stranded DNA-binding protein</fullName>
    </recommendedName>
</protein>
<dbReference type="CDD" id="cd04496">
    <property type="entry name" value="SSB_OBF"/>
    <property type="match status" value="1"/>
</dbReference>
<evidence type="ECO:0000256" key="2">
    <source>
        <dbReference type="PIRNR" id="PIRNR002070"/>
    </source>
</evidence>
<dbReference type="InterPro" id="IPR011344">
    <property type="entry name" value="ssDNA-bd"/>
</dbReference>
<dbReference type="AlphaFoldDB" id="A0A975F0Z6"/>
<dbReference type="Gene3D" id="2.40.50.140">
    <property type="entry name" value="Nucleic acid-binding proteins"/>
    <property type="match status" value="1"/>
</dbReference>
<keyword evidence="1 2" id="KW-0238">DNA-binding</keyword>
<evidence type="ECO:0000256" key="3">
    <source>
        <dbReference type="RuleBase" id="RU000524"/>
    </source>
</evidence>
<evidence type="ECO:0000256" key="1">
    <source>
        <dbReference type="ARBA" id="ARBA00023125"/>
    </source>
</evidence>
<name>A0A975F0Z6_9SPIR</name>
<reference evidence="5" key="2">
    <citation type="journal article" date="2021" name="Microbiol. Resour. Announc.">
        <title>Complete Genome Sequences of Three Human Oral Treponema parvum Isolates.</title>
        <authorList>
            <person name="Zeng H."/>
            <person name="Watt R.M."/>
        </authorList>
    </citation>
    <scope>NUCLEOTIDE SEQUENCE</scope>
    <source>
        <strain evidence="5">ATCC 700773</strain>
    </source>
</reference>
<dbReference type="Proteomes" id="UP000671995">
    <property type="component" value="Chromosome"/>
</dbReference>
<dbReference type="NCBIfam" id="TIGR00621">
    <property type="entry name" value="ssb"/>
    <property type="match status" value="1"/>
</dbReference>
<dbReference type="GO" id="GO:0003697">
    <property type="term" value="F:single-stranded DNA binding"/>
    <property type="evidence" value="ECO:0007669"/>
    <property type="project" value="InterPro"/>
</dbReference>
<evidence type="ECO:0000256" key="4">
    <source>
        <dbReference type="SAM" id="MobiDB-lite"/>
    </source>
</evidence>
<feature type="compositionally biased region" description="Polar residues" evidence="4">
    <location>
        <begin position="140"/>
        <end position="149"/>
    </location>
</feature>
<dbReference type="GO" id="GO:0006260">
    <property type="term" value="P:DNA replication"/>
    <property type="evidence" value="ECO:0007669"/>
    <property type="project" value="InterPro"/>
</dbReference>
<reference evidence="5" key="1">
    <citation type="submission" date="2020-05" db="EMBL/GenBank/DDBJ databases">
        <authorList>
            <person name="Zeng H."/>
            <person name="Chan Y.K."/>
            <person name="Watt R.M."/>
        </authorList>
    </citation>
    <scope>NUCLEOTIDE SEQUENCE</scope>
    <source>
        <strain evidence="5">ATCC 700773</strain>
    </source>
</reference>
<dbReference type="Pfam" id="PF00436">
    <property type="entry name" value="SSB"/>
    <property type="match status" value="1"/>
</dbReference>
<dbReference type="RefSeq" id="WP_210116994.1">
    <property type="nucleotide sequence ID" value="NZ_CP054257.1"/>
</dbReference>
<dbReference type="PROSITE" id="PS50935">
    <property type="entry name" value="SSB"/>
    <property type="match status" value="1"/>
</dbReference>
<evidence type="ECO:0000313" key="6">
    <source>
        <dbReference type="Proteomes" id="UP000671995"/>
    </source>
</evidence>
<organism evidence="5 6">
    <name type="scientific">Treponema parvum</name>
    <dbReference type="NCBI Taxonomy" id="138851"/>
    <lineage>
        <taxon>Bacteria</taxon>
        <taxon>Pseudomonadati</taxon>
        <taxon>Spirochaetota</taxon>
        <taxon>Spirochaetia</taxon>
        <taxon>Spirochaetales</taxon>
        <taxon>Treponemataceae</taxon>
        <taxon>Treponema</taxon>
    </lineage>
</organism>